<dbReference type="SMART" id="SM00829">
    <property type="entry name" value="PKS_ER"/>
    <property type="match status" value="1"/>
</dbReference>
<dbReference type="Proteomes" id="UP000759131">
    <property type="component" value="Unassembled WGS sequence"/>
</dbReference>
<dbReference type="PANTHER" id="PTHR43775:SF37">
    <property type="entry name" value="SI:DKEY-61P9.11"/>
    <property type="match status" value="1"/>
</dbReference>
<dbReference type="Pfam" id="PF21089">
    <property type="entry name" value="PKS_DH_N"/>
    <property type="match status" value="1"/>
</dbReference>
<dbReference type="SUPFAM" id="SSF51735">
    <property type="entry name" value="NAD(P)-binding Rossmann-fold domains"/>
    <property type="match status" value="1"/>
</dbReference>
<protein>
    <recommendedName>
        <fullName evidence="4">PKS/mFAS DH domain-containing protein</fullName>
    </recommendedName>
</protein>
<feature type="active site" description="Proton acceptor; for dehydratase activity" evidence="3">
    <location>
        <position position="5"/>
    </location>
</feature>
<keyword evidence="1" id="KW-0596">Phosphopantetheine</keyword>
<feature type="region of interest" description="N-terminal hotdog fold" evidence="3">
    <location>
        <begin position="1"/>
        <end position="98"/>
    </location>
</feature>
<evidence type="ECO:0000313" key="5">
    <source>
        <dbReference type="EMBL" id="CAD7636479.1"/>
    </source>
</evidence>
<dbReference type="Pfam" id="PF21149">
    <property type="entry name" value="FAS_pseudo-KR"/>
    <property type="match status" value="1"/>
</dbReference>
<feature type="domain" description="PKS/mFAS DH" evidence="4">
    <location>
        <begin position="1"/>
        <end position="247"/>
    </location>
</feature>
<evidence type="ECO:0000313" key="6">
    <source>
        <dbReference type="Proteomes" id="UP000759131"/>
    </source>
</evidence>
<dbReference type="InterPro" id="IPR036291">
    <property type="entry name" value="NAD(P)-bd_dom_sf"/>
</dbReference>
<dbReference type="GO" id="GO:0004312">
    <property type="term" value="F:fatty acid synthase activity"/>
    <property type="evidence" value="ECO:0007669"/>
    <property type="project" value="TreeGrafter"/>
</dbReference>
<gene>
    <name evidence="5" type="ORF">OSB1V03_LOCUS16655</name>
</gene>
<sequence length="909" mass="103975">FYLDHSVDGNPIFPATGYLMLAWRKLAATMGKLWYSVPVIFENVQLKRAIFLTEDKDTTLTVKYYPLNGEFSIYENDNVCVSGKIRAPGDDVLIAQHLLYENERKLSETQYSVNRDDIYKELGIMGLDYGPAFQRLRKVGTNDYNEFYGVCEWDGQFVSYMDALSQSRALSVPFRKMLLPVLIRKLRLDPRVMFDAFKRHRRQVDEPTTDGTVASNPSQLNVDIDNALGSTVVPGSEVTNGEQNTISTVMAKEKVRFNERFAVYSSEIPFYYNLNTKQLVSPGVELEEVIVFPVPRRTDTTGLVLDSSEFCANDDNQAIDDSLSTAVSKYLEVCKSMAAKVKQLDVREMKCDFNYKNIGEEVLQKLRSDSTESHVMFRTFDKLLTEVVDENRNKLNGKEVAKILNEIQTNPEYDLSKDLVNQIQKNEHVEQIVTHFRILPFEVDYKLIVKSKQSVNELYRERATEWQLKDDIPLKPSHLVIMRDTQDLWQMDLNKFTQDLFDSINSNGFLLSIFRYKFTEPEIAFMSLTEKPIPSNNELDVRIKQFVSIATETGFNLIATKNDTIGTVCLMFRKIIHKPIVPEKQNVIKITGDYQQWFGVLQEKLITAKEADNKTDNIWLVSQDSSINEPGGENFRYIFHMDTNSETNIDFNIKPYSDILANDLVANVIKEGKLGTYRHIKLPTDFDKCVSNDYYLNSGTTKDLADLAGIQWYDSRKLPEIKKYWNFNNEEIVKTRVEIYCAGISFHDVMVASGRIPSGPEQIFTDCVLGCEYVGRRVDTGERVMGIDMGRTFATSVNASIHSMTTVPEHWSMADAATILSTYSTLYYALIKRANLKRGESILIHSAAGGVGQAAINMCKHYDCDIYVTVGTEEKKQFLMKEYDIPEERIFNSRDIVFKNQVLNLTEGK</sequence>
<dbReference type="InterPro" id="IPR020843">
    <property type="entry name" value="ER"/>
</dbReference>
<dbReference type="OrthoDB" id="3509362at2759"/>
<dbReference type="PANTHER" id="PTHR43775">
    <property type="entry name" value="FATTY ACID SYNTHASE"/>
    <property type="match status" value="1"/>
</dbReference>
<dbReference type="EMBL" id="CAJPIZ010018811">
    <property type="protein sequence ID" value="CAG2116696.1"/>
    <property type="molecule type" value="Genomic_DNA"/>
</dbReference>
<name>A0A7R9Q8N3_9ACAR</name>
<dbReference type="EMBL" id="OC873386">
    <property type="protein sequence ID" value="CAD7636479.1"/>
    <property type="molecule type" value="Genomic_DNA"/>
</dbReference>
<dbReference type="CDD" id="cd05195">
    <property type="entry name" value="enoyl_red"/>
    <property type="match status" value="1"/>
</dbReference>
<dbReference type="InterPro" id="IPR050091">
    <property type="entry name" value="PKS_NRPS_Biosynth_Enz"/>
</dbReference>
<dbReference type="InterPro" id="IPR049552">
    <property type="entry name" value="PKS_DH_N"/>
</dbReference>
<dbReference type="SUPFAM" id="SSF50129">
    <property type="entry name" value="GroES-like"/>
    <property type="match status" value="1"/>
</dbReference>
<keyword evidence="6" id="KW-1185">Reference proteome</keyword>
<feature type="non-terminal residue" evidence="5">
    <location>
        <position position="909"/>
    </location>
</feature>
<keyword evidence="2" id="KW-0597">Phosphoprotein</keyword>
<feature type="region of interest" description="C-terminal hotdog fold" evidence="3">
    <location>
        <begin position="109"/>
        <end position="247"/>
    </location>
</feature>
<reference evidence="5" key="1">
    <citation type="submission" date="2020-11" db="EMBL/GenBank/DDBJ databases">
        <authorList>
            <person name="Tran Van P."/>
        </authorList>
    </citation>
    <scope>NUCLEOTIDE SEQUENCE</scope>
</reference>
<dbReference type="GO" id="GO:0006633">
    <property type="term" value="P:fatty acid biosynthetic process"/>
    <property type="evidence" value="ECO:0007669"/>
    <property type="project" value="UniProtKB-KW"/>
</dbReference>
<dbReference type="InterPro" id="IPR042104">
    <property type="entry name" value="PKS_dehydratase_sf"/>
</dbReference>
<evidence type="ECO:0000259" key="4">
    <source>
        <dbReference type="PROSITE" id="PS52019"/>
    </source>
</evidence>
<dbReference type="Gene3D" id="3.10.129.110">
    <property type="entry name" value="Polyketide synthase dehydratase"/>
    <property type="match status" value="1"/>
</dbReference>
<dbReference type="PROSITE" id="PS52019">
    <property type="entry name" value="PKS_MFAS_DH"/>
    <property type="match status" value="1"/>
</dbReference>
<evidence type="ECO:0000256" key="1">
    <source>
        <dbReference type="ARBA" id="ARBA00022450"/>
    </source>
</evidence>
<dbReference type="AlphaFoldDB" id="A0A7R9Q8N3"/>
<dbReference type="InterPro" id="IPR049900">
    <property type="entry name" value="PKS_mFAS_DH"/>
</dbReference>
<evidence type="ECO:0000256" key="2">
    <source>
        <dbReference type="ARBA" id="ARBA00022553"/>
    </source>
</evidence>
<dbReference type="GO" id="GO:0016491">
    <property type="term" value="F:oxidoreductase activity"/>
    <property type="evidence" value="ECO:0007669"/>
    <property type="project" value="UniProtKB-KW"/>
</dbReference>
<feature type="active site" description="Proton donor; for dehydratase activity" evidence="3">
    <location>
        <position position="162"/>
    </location>
</feature>
<dbReference type="InterPro" id="IPR049391">
    <property type="entry name" value="FAS_pseudo-KR"/>
</dbReference>
<dbReference type="Gene3D" id="3.90.180.10">
    <property type="entry name" value="Medium-chain alcohol dehydrogenases, catalytic domain"/>
    <property type="match status" value="1"/>
</dbReference>
<accession>A0A7R9Q8N3</accession>
<evidence type="ECO:0000256" key="3">
    <source>
        <dbReference type="PROSITE-ProRule" id="PRU01363"/>
    </source>
</evidence>
<feature type="non-terminal residue" evidence="5">
    <location>
        <position position="1"/>
    </location>
</feature>
<dbReference type="InterPro" id="IPR011032">
    <property type="entry name" value="GroES-like_sf"/>
</dbReference>
<organism evidence="5">
    <name type="scientific">Medioppia subpectinata</name>
    <dbReference type="NCBI Taxonomy" id="1979941"/>
    <lineage>
        <taxon>Eukaryota</taxon>
        <taxon>Metazoa</taxon>
        <taxon>Ecdysozoa</taxon>
        <taxon>Arthropoda</taxon>
        <taxon>Chelicerata</taxon>
        <taxon>Arachnida</taxon>
        <taxon>Acari</taxon>
        <taxon>Acariformes</taxon>
        <taxon>Sarcoptiformes</taxon>
        <taxon>Oribatida</taxon>
        <taxon>Brachypylina</taxon>
        <taxon>Oppioidea</taxon>
        <taxon>Oppiidae</taxon>
        <taxon>Medioppia</taxon>
    </lineage>
</organism>
<proteinExistence type="predicted"/>